<gene>
    <name evidence="2" type="ORF">PLEPLA_LOCUS39205</name>
</gene>
<comment type="caution">
    <text evidence="2">The sequence shown here is derived from an EMBL/GenBank/DDBJ whole genome shotgun (WGS) entry which is preliminary data.</text>
</comment>
<proteinExistence type="predicted"/>
<feature type="compositionally biased region" description="Polar residues" evidence="1">
    <location>
        <begin position="16"/>
        <end position="27"/>
    </location>
</feature>
<evidence type="ECO:0000256" key="1">
    <source>
        <dbReference type="SAM" id="MobiDB-lite"/>
    </source>
</evidence>
<organism evidence="2 3">
    <name type="scientific">Pleuronectes platessa</name>
    <name type="common">European plaice</name>
    <dbReference type="NCBI Taxonomy" id="8262"/>
    <lineage>
        <taxon>Eukaryota</taxon>
        <taxon>Metazoa</taxon>
        <taxon>Chordata</taxon>
        <taxon>Craniata</taxon>
        <taxon>Vertebrata</taxon>
        <taxon>Euteleostomi</taxon>
        <taxon>Actinopterygii</taxon>
        <taxon>Neopterygii</taxon>
        <taxon>Teleostei</taxon>
        <taxon>Neoteleostei</taxon>
        <taxon>Acanthomorphata</taxon>
        <taxon>Carangaria</taxon>
        <taxon>Pleuronectiformes</taxon>
        <taxon>Pleuronectoidei</taxon>
        <taxon>Pleuronectidae</taxon>
        <taxon>Pleuronectes</taxon>
    </lineage>
</organism>
<feature type="compositionally biased region" description="Basic residues" evidence="1">
    <location>
        <begin position="42"/>
        <end position="51"/>
    </location>
</feature>
<keyword evidence="3" id="KW-1185">Reference proteome</keyword>
<dbReference type="AlphaFoldDB" id="A0A9N7VNH0"/>
<evidence type="ECO:0000313" key="2">
    <source>
        <dbReference type="EMBL" id="CAB1451511.1"/>
    </source>
</evidence>
<feature type="compositionally biased region" description="Basic and acidic residues" evidence="1">
    <location>
        <begin position="65"/>
        <end position="78"/>
    </location>
</feature>
<dbReference type="EMBL" id="CADEAL010004091">
    <property type="protein sequence ID" value="CAB1451511.1"/>
    <property type="molecule type" value="Genomic_DNA"/>
</dbReference>
<sequence>MQHKSKREQARDNPVKTEQGSGNQSKANKTDKGQAEEESKAKAGRSRRRSGSKGMMTLTDGFDFGDVKRRMDPHRPGEGKANCSRHSEEPGCGVSWPLAGTGQRRVGAPNGPATRHRRRQTLFTGARAPLWICGAWTKRSSRVPEEVTEELKEKVKERGMFDEHEQRLSAAECRGEEQIEGRRVELALRDDTDR</sequence>
<feature type="region of interest" description="Disordered" evidence="1">
    <location>
        <begin position="1"/>
        <end position="122"/>
    </location>
</feature>
<name>A0A9N7VNH0_PLEPL</name>
<accession>A0A9N7VNH0</accession>
<feature type="compositionally biased region" description="Basic and acidic residues" evidence="1">
    <location>
        <begin position="28"/>
        <end position="41"/>
    </location>
</feature>
<protein>
    <submittedName>
        <fullName evidence="2">Uncharacterized protein</fullName>
    </submittedName>
</protein>
<evidence type="ECO:0000313" key="3">
    <source>
        <dbReference type="Proteomes" id="UP001153269"/>
    </source>
</evidence>
<reference evidence="2" key="1">
    <citation type="submission" date="2020-03" db="EMBL/GenBank/DDBJ databases">
        <authorList>
            <person name="Weist P."/>
        </authorList>
    </citation>
    <scope>NUCLEOTIDE SEQUENCE</scope>
</reference>
<dbReference type="Proteomes" id="UP001153269">
    <property type="component" value="Unassembled WGS sequence"/>
</dbReference>